<dbReference type="Pfam" id="PF00294">
    <property type="entry name" value="PfkB"/>
    <property type="match status" value="1"/>
</dbReference>
<dbReference type="PRINTS" id="PR00990">
    <property type="entry name" value="RIBOKINASE"/>
</dbReference>
<dbReference type="InterPro" id="IPR002139">
    <property type="entry name" value="Ribo/fructo_kinase"/>
</dbReference>
<dbReference type="SUPFAM" id="SSF53613">
    <property type="entry name" value="Ribokinase-like"/>
    <property type="match status" value="1"/>
</dbReference>
<evidence type="ECO:0000256" key="2">
    <source>
        <dbReference type="ARBA" id="ARBA00022679"/>
    </source>
</evidence>
<dbReference type="InterPro" id="IPR002173">
    <property type="entry name" value="Carboh/pur_kinase_PfkB_CS"/>
</dbReference>
<keyword evidence="3 4" id="KW-0418">Kinase</keyword>
<protein>
    <submittedName>
        <fullName evidence="6">Ribokinase</fullName>
    </submittedName>
</protein>
<organism evidence="6 7">
    <name type="scientific">Natronorubrum texcoconense</name>
    <dbReference type="NCBI Taxonomy" id="1095776"/>
    <lineage>
        <taxon>Archaea</taxon>
        <taxon>Methanobacteriati</taxon>
        <taxon>Methanobacteriota</taxon>
        <taxon>Stenosarchaea group</taxon>
        <taxon>Halobacteria</taxon>
        <taxon>Halobacteriales</taxon>
        <taxon>Natrialbaceae</taxon>
        <taxon>Natronorubrum</taxon>
    </lineage>
</organism>
<dbReference type="PROSITE" id="PS00584">
    <property type="entry name" value="PFKB_KINASES_2"/>
    <property type="match status" value="1"/>
</dbReference>
<dbReference type="GO" id="GO:0006796">
    <property type="term" value="P:phosphate-containing compound metabolic process"/>
    <property type="evidence" value="ECO:0007669"/>
    <property type="project" value="UniProtKB-ARBA"/>
</dbReference>
<sequence>MDPHVLTAGHVNWDVTLRVDRLPEADGEATIRSQRQSGGGSAANVAAALAGLEVDTGLIGSVGDDDNGLLARRELEDAGVSLSGLQVVEGADTAVKYLLVDDTGEVSILGNDGVNEAVRPSDLDASRIRSVDHVHLTSQRPETANAIATIAAEAGVTVSFDPGRRVGDRDYGETLAVADVLFVTDREATALDGDADYRSDGQLLAITSGDDGAAVRTPDRTYTHPGFDVEATDTAGAGDAFAAGFIASRLEGAGFDRALEYANACGALTASRDGARSAPTAVEVERFLSNRS</sequence>
<comment type="similarity">
    <text evidence="1 4">Belongs to the carbohydrate kinase PfkB family.</text>
</comment>
<dbReference type="STRING" id="1095776.SAMN04515672_2290"/>
<dbReference type="PANTHER" id="PTHR10584">
    <property type="entry name" value="SUGAR KINASE"/>
    <property type="match status" value="1"/>
</dbReference>
<evidence type="ECO:0000313" key="7">
    <source>
        <dbReference type="Proteomes" id="UP000198882"/>
    </source>
</evidence>
<dbReference type="RefSeq" id="WP_090305911.1">
    <property type="nucleotide sequence ID" value="NZ_FNFE01000002.1"/>
</dbReference>
<dbReference type="EMBL" id="FNFE01000002">
    <property type="protein sequence ID" value="SDK05792.1"/>
    <property type="molecule type" value="Genomic_DNA"/>
</dbReference>
<name>A0A1G8YSH8_9EURY</name>
<dbReference type="OrthoDB" id="26949at2157"/>
<evidence type="ECO:0000259" key="5">
    <source>
        <dbReference type="Pfam" id="PF00294"/>
    </source>
</evidence>
<feature type="domain" description="Carbohydrate kinase PfkB" evidence="5">
    <location>
        <begin position="4"/>
        <end position="279"/>
    </location>
</feature>
<dbReference type="Proteomes" id="UP000198882">
    <property type="component" value="Unassembled WGS sequence"/>
</dbReference>
<keyword evidence="2 4" id="KW-0808">Transferase</keyword>
<evidence type="ECO:0000313" key="6">
    <source>
        <dbReference type="EMBL" id="SDK05792.1"/>
    </source>
</evidence>
<dbReference type="InterPro" id="IPR011611">
    <property type="entry name" value="PfkB_dom"/>
</dbReference>
<accession>A0A1G8YSH8</accession>
<dbReference type="InterPro" id="IPR029056">
    <property type="entry name" value="Ribokinase-like"/>
</dbReference>
<evidence type="ECO:0000256" key="1">
    <source>
        <dbReference type="ARBA" id="ARBA00010688"/>
    </source>
</evidence>
<reference evidence="7" key="1">
    <citation type="submission" date="2016-10" db="EMBL/GenBank/DDBJ databases">
        <authorList>
            <person name="Varghese N."/>
            <person name="Submissions S."/>
        </authorList>
    </citation>
    <scope>NUCLEOTIDE SEQUENCE [LARGE SCALE GENOMIC DNA]</scope>
    <source>
        <strain evidence="7">B4,CECT 8067,JCM 17497</strain>
    </source>
</reference>
<evidence type="ECO:0000256" key="4">
    <source>
        <dbReference type="RuleBase" id="RU003704"/>
    </source>
</evidence>
<dbReference type="Gene3D" id="3.40.1190.20">
    <property type="match status" value="1"/>
</dbReference>
<keyword evidence="7" id="KW-1185">Reference proteome</keyword>
<proteinExistence type="inferred from homology"/>
<gene>
    <name evidence="6" type="ORF">SAMN04515672_2290</name>
</gene>
<dbReference type="AlphaFoldDB" id="A0A1G8YSH8"/>
<evidence type="ECO:0000256" key="3">
    <source>
        <dbReference type="ARBA" id="ARBA00022777"/>
    </source>
</evidence>
<dbReference type="GO" id="GO:0016301">
    <property type="term" value="F:kinase activity"/>
    <property type="evidence" value="ECO:0007669"/>
    <property type="project" value="UniProtKB-KW"/>
</dbReference>
<dbReference type="PANTHER" id="PTHR10584:SF166">
    <property type="entry name" value="RIBOKINASE"/>
    <property type="match status" value="1"/>
</dbReference>